<evidence type="ECO:0000313" key="3">
    <source>
        <dbReference type="Proteomes" id="UP000589292"/>
    </source>
</evidence>
<evidence type="ECO:0000313" key="2">
    <source>
        <dbReference type="EMBL" id="MBA1373218.1"/>
    </source>
</evidence>
<organism evidence="2 3">
    <name type="scientific">Sphingomonas ursincola</name>
    <dbReference type="NCBI Taxonomy" id="56361"/>
    <lineage>
        <taxon>Bacteria</taxon>
        <taxon>Pseudomonadati</taxon>
        <taxon>Pseudomonadota</taxon>
        <taxon>Alphaproteobacteria</taxon>
        <taxon>Sphingomonadales</taxon>
        <taxon>Sphingomonadaceae</taxon>
        <taxon>Sphingomonas</taxon>
    </lineage>
</organism>
<dbReference type="Pfam" id="PF04860">
    <property type="entry name" value="Phage_portal"/>
    <property type="match status" value="1"/>
</dbReference>
<reference evidence="2 3" key="1">
    <citation type="journal article" date="1994" name="Int. J. Syst. Bacteriol.">
        <title>Phylogenetic positions of novel aerobic, bacteriochlorophyll a-containing bacteria and description of Roseococcus thiosulfatophilus gen. nov., sp. nov., Erythromicrobium ramosum gen. nov., sp. nov., and Erythrobacter litoralis sp. nov.</title>
        <authorList>
            <person name="Yurkov V."/>
            <person name="Stackebrandt E."/>
            <person name="Holmes A."/>
            <person name="Fuerst J.A."/>
            <person name="Hugenholtz P."/>
            <person name="Golecki J."/>
            <person name="Gad'on N."/>
            <person name="Gorlenko V.M."/>
            <person name="Kompantseva E.I."/>
            <person name="Drews G."/>
        </authorList>
    </citation>
    <scope>NUCLEOTIDE SEQUENCE [LARGE SCALE GENOMIC DNA]</scope>
    <source>
        <strain evidence="2 3">KR-99</strain>
    </source>
</reference>
<dbReference type="PIRSF" id="PIRSF018494">
    <property type="entry name" value="PBSX_VPQ"/>
    <property type="match status" value="1"/>
</dbReference>
<gene>
    <name evidence="2" type="ORF">FG486_02615</name>
</gene>
<comment type="similarity">
    <text evidence="1">Belongs to the phage portal family. PBSX subfamily.</text>
</comment>
<dbReference type="InterPro" id="IPR006944">
    <property type="entry name" value="Phage/GTA_portal"/>
</dbReference>
<dbReference type="InterPro" id="IPR006430">
    <property type="entry name" value="Phage_portal_PBSX"/>
</dbReference>
<protein>
    <submittedName>
        <fullName evidence="2">Phage portal protein</fullName>
    </submittedName>
</protein>
<sequence>MSESTDIIPAAPAQVHAPGSGGGGRVFTFGDPESVMDGRELWSYFEMWKNGRWYEPPMPMTKLAKSFNMSPHHRSAIALKVNLLLKYFTPTRWLDRANFERWAIDFLQMGNAYLERIDNMGGRVMTLRHSPAIFTRVGSEPGTMFFVKGPLGHDHEFRPNSVFHLLQPDVLQEVYGVPEWLSALQAGLLNENATLFRRRYYLNGAHAGFILYLSDPLADTETVDAIEERLESAKGIGNFKNMFLHVPNGKKDGIQVIPIADVAAKDEFLNIKNVTRDDLLAAHRVPPQLIGIIPQNNGGFGDVGKASDTFFENEIEPIQQRMRQLNEWLGVEALIFAPRPSPAPGTRAG</sequence>
<comment type="caution">
    <text evidence="2">The sequence shown here is derived from an EMBL/GenBank/DDBJ whole genome shotgun (WGS) entry which is preliminary data.</text>
</comment>
<dbReference type="EMBL" id="VDES01000001">
    <property type="protein sequence ID" value="MBA1373218.1"/>
    <property type="molecule type" value="Genomic_DNA"/>
</dbReference>
<dbReference type="NCBIfam" id="TIGR01540">
    <property type="entry name" value="portal_PBSX"/>
    <property type="match status" value="1"/>
</dbReference>
<dbReference type="Proteomes" id="UP000589292">
    <property type="component" value="Unassembled WGS sequence"/>
</dbReference>
<dbReference type="AlphaFoldDB" id="A0A7V8RB56"/>
<accession>A0A7V8RB56</accession>
<keyword evidence="3" id="KW-1185">Reference proteome</keyword>
<dbReference type="InterPro" id="IPR030935">
    <property type="entry name" value="PBSX_Proteobac"/>
</dbReference>
<evidence type="ECO:0000256" key="1">
    <source>
        <dbReference type="ARBA" id="ARBA00006799"/>
    </source>
</evidence>
<dbReference type="RefSeq" id="WP_181266330.1">
    <property type="nucleotide sequence ID" value="NZ_BAAAGB010000002.1"/>
</dbReference>
<proteinExistence type="inferred from homology"/>
<name>A0A7V8RB56_9SPHN</name>